<feature type="domain" description="RNA polymerase sigma-70 ECF-like HTH" evidence="6">
    <location>
        <begin position="10"/>
        <end position="184"/>
    </location>
</feature>
<dbReference type="InterPro" id="IPR053812">
    <property type="entry name" value="HTH_Sigma70_ECF-like"/>
</dbReference>
<sequence>MNLASDEQLMLDYAQRGDYAAFERLYQRYRQPLFAFIRQKMTEAASNEVFQDVWESLISGADRYQVPTVDESTTEVTKHFRGYLYTIARRRIADYFRKNAISPATEEYDLDSLLSSSDPEQEHQQDIDKRLILSCVSRLPQKQQEAFTLKQSGLAVAEIGKVLDSSFDAIKSRLRVAYQQLRECWEKHHDR</sequence>
<evidence type="ECO:0000256" key="2">
    <source>
        <dbReference type="ARBA" id="ARBA00023015"/>
    </source>
</evidence>
<dbReference type="SUPFAM" id="SSF88946">
    <property type="entry name" value="Sigma2 domain of RNA polymerase sigma factors"/>
    <property type="match status" value="1"/>
</dbReference>
<evidence type="ECO:0000256" key="1">
    <source>
        <dbReference type="ARBA" id="ARBA00010641"/>
    </source>
</evidence>
<dbReference type="OrthoDB" id="9784272at2"/>
<evidence type="ECO:0000313" key="8">
    <source>
        <dbReference type="Proteomes" id="UP000286482"/>
    </source>
</evidence>
<dbReference type="PANTHER" id="PTHR43133">
    <property type="entry name" value="RNA POLYMERASE ECF-TYPE SIGMA FACTO"/>
    <property type="match status" value="1"/>
</dbReference>
<dbReference type="PANTHER" id="PTHR43133:SF8">
    <property type="entry name" value="RNA POLYMERASE SIGMA FACTOR HI_1459-RELATED"/>
    <property type="match status" value="1"/>
</dbReference>
<evidence type="ECO:0000313" key="7">
    <source>
        <dbReference type="EMBL" id="RKF18731.1"/>
    </source>
</evidence>
<organism evidence="7 8">
    <name type="scientific">Alginatibacterium sediminis</name>
    <dbReference type="NCBI Taxonomy" id="2164068"/>
    <lineage>
        <taxon>Bacteria</taxon>
        <taxon>Pseudomonadati</taxon>
        <taxon>Pseudomonadota</taxon>
        <taxon>Gammaproteobacteria</taxon>
        <taxon>Alteromonadales</taxon>
        <taxon>Alteromonadaceae</taxon>
        <taxon>Alginatibacterium</taxon>
    </lineage>
</organism>
<dbReference type="SUPFAM" id="SSF88659">
    <property type="entry name" value="Sigma3 and sigma4 domains of RNA polymerase sigma factors"/>
    <property type="match status" value="1"/>
</dbReference>
<evidence type="ECO:0000256" key="3">
    <source>
        <dbReference type="ARBA" id="ARBA00023082"/>
    </source>
</evidence>
<reference evidence="7 8" key="1">
    <citation type="submission" date="2018-09" db="EMBL/GenBank/DDBJ databases">
        <authorList>
            <person name="Wang Z."/>
        </authorList>
    </citation>
    <scope>NUCLEOTIDE SEQUENCE [LARGE SCALE GENOMIC DNA]</scope>
    <source>
        <strain evidence="7 8">ALS 81</strain>
    </source>
</reference>
<evidence type="ECO:0000259" key="6">
    <source>
        <dbReference type="Pfam" id="PF07638"/>
    </source>
</evidence>
<dbReference type="Pfam" id="PF07638">
    <property type="entry name" value="Sigma70_ECF"/>
    <property type="match status" value="1"/>
</dbReference>
<dbReference type="NCBIfam" id="TIGR02937">
    <property type="entry name" value="sigma70-ECF"/>
    <property type="match status" value="1"/>
</dbReference>
<dbReference type="InterPro" id="IPR036388">
    <property type="entry name" value="WH-like_DNA-bd_sf"/>
</dbReference>
<dbReference type="InterPro" id="IPR014284">
    <property type="entry name" value="RNA_pol_sigma-70_dom"/>
</dbReference>
<dbReference type="GO" id="GO:0003677">
    <property type="term" value="F:DNA binding"/>
    <property type="evidence" value="ECO:0007669"/>
    <property type="project" value="UniProtKB-KW"/>
</dbReference>
<keyword evidence="2" id="KW-0805">Transcription regulation</keyword>
<gene>
    <name evidence="7" type="ORF">DBZ36_10045</name>
</gene>
<dbReference type="AlphaFoldDB" id="A0A420EDI3"/>
<name>A0A420EDI3_9ALTE</name>
<comment type="caution">
    <text evidence="7">The sequence shown here is derived from an EMBL/GenBank/DDBJ whole genome shotgun (WGS) entry which is preliminary data.</text>
</comment>
<dbReference type="GO" id="GO:0016987">
    <property type="term" value="F:sigma factor activity"/>
    <property type="evidence" value="ECO:0007669"/>
    <property type="project" value="UniProtKB-KW"/>
</dbReference>
<dbReference type="RefSeq" id="WP_120354811.1">
    <property type="nucleotide sequence ID" value="NZ_RAQO01000005.1"/>
</dbReference>
<keyword evidence="3" id="KW-0731">Sigma factor</keyword>
<dbReference type="EMBL" id="RAQO01000005">
    <property type="protein sequence ID" value="RKF18731.1"/>
    <property type="molecule type" value="Genomic_DNA"/>
</dbReference>
<dbReference type="InterPro" id="IPR013324">
    <property type="entry name" value="RNA_pol_sigma_r3/r4-like"/>
</dbReference>
<comment type="similarity">
    <text evidence="1">Belongs to the sigma-70 factor family. ECF subfamily.</text>
</comment>
<keyword evidence="4" id="KW-0238">DNA-binding</keyword>
<dbReference type="InterPro" id="IPR039425">
    <property type="entry name" value="RNA_pol_sigma-70-like"/>
</dbReference>
<proteinExistence type="inferred from homology"/>
<keyword evidence="8" id="KW-1185">Reference proteome</keyword>
<evidence type="ECO:0000256" key="5">
    <source>
        <dbReference type="ARBA" id="ARBA00023163"/>
    </source>
</evidence>
<dbReference type="Gene3D" id="1.10.1740.10">
    <property type="match status" value="1"/>
</dbReference>
<dbReference type="Proteomes" id="UP000286482">
    <property type="component" value="Unassembled WGS sequence"/>
</dbReference>
<evidence type="ECO:0000256" key="4">
    <source>
        <dbReference type="ARBA" id="ARBA00023125"/>
    </source>
</evidence>
<dbReference type="InterPro" id="IPR013325">
    <property type="entry name" value="RNA_pol_sigma_r2"/>
</dbReference>
<dbReference type="GO" id="GO:0006352">
    <property type="term" value="P:DNA-templated transcription initiation"/>
    <property type="evidence" value="ECO:0007669"/>
    <property type="project" value="InterPro"/>
</dbReference>
<accession>A0A420EDI3</accession>
<keyword evidence="5" id="KW-0804">Transcription</keyword>
<dbReference type="Gene3D" id="1.10.10.10">
    <property type="entry name" value="Winged helix-like DNA-binding domain superfamily/Winged helix DNA-binding domain"/>
    <property type="match status" value="1"/>
</dbReference>
<protein>
    <submittedName>
        <fullName evidence="7">Sigma-70 family RNA polymerase sigma factor</fullName>
    </submittedName>
</protein>